<keyword evidence="2" id="KW-0805">Transcription regulation</keyword>
<feature type="domain" description="RNA polymerase sigma-70 region 4" evidence="7">
    <location>
        <begin position="127"/>
        <end position="175"/>
    </location>
</feature>
<evidence type="ECO:0000259" key="6">
    <source>
        <dbReference type="Pfam" id="PF04542"/>
    </source>
</evidence>
<dbReference type="AlphaFoldDB" id="A0A0G0NH99"/>
<dbReference type="InterPro" id="IPR013325">
    <property type="entry name" value="RNA_pol_sigma_r2"/>
</dbReference>
<evidence type="ECO:0000256" key="4">
    <source>
        <dbReference type="ARBA" id="ARBA00023125"/>
    </source>
</evidence>
<accession>A0A0G0NH99</accession>
<dbReference type="GO" id="GO:0006352">
    <property type="term" value="P:DNA-templated transcription initiation"/>
    <property type="evidence" value="ECO:0007669"/>
    <property type="project" value="InterPro"/>
</dbReference>
<protein>
    <submittedName>
        <fullName evidence="8">RNA polymerase, sigma-24 subunit, ECF subfamily</fullName>
    </submittedName>
</protein>
<dbReference type="Pfam" id="PF04542">
    <property type="entry name" value="Sigma70_r2"/>
    <property type="match status" value="1"/>
</dbReference>
<gene>
    <name evidence="8" type="ORF">UT41_C0003G0093</name>
</gene>
<evidence type="ECO:0000313" key="9">
    <source>
        <dbReference type="Proteomes" id="UP000034665"/>
    </source>
</evidence>
<dbReference type="SUPFAM" id="SSF88659">
    <property type="entry name" value="Sigma3 and sigma4 domains of RNA polymerase sigma factors"/>
    <property type="match status" value="1"/>
</dbReference>
<dbReference type="InterPro" id="IPR036388">
    <property type="entry name" value="WH-like_DNA-bd_sf"/>
</dbReference>
<evidence type="ECO:0000256" key="2">
    <source>
        <dbReference type="ARBA" id="ARBA00023015"/>
    </source>
</evidence>
<evidence type="ECO:0000259" key="7">
    <source>
        <dbReference type="Pfam" id="PF04545"/>
    </source>
</evidence>
<dbReference type="PANTHER" id="PTHR43133">
    <property type="entry name" value="RNA POLYMERASE ECF-TYPE SIGMA FACTO"/>
    <property type="match status" value="1"/>
</dbReference>
<dbReference type="NCBIfam" id="TIGR02937">
    <property type="entry name" value="sigma70-ECF"/>
    <property type="match status" value="1"/>
</dbReference>
<dbReference type="Gene3D" id="1.10.10.10">
    <property type="entry name" value="Winged helix-like DNA-binding domain superfamily/Winged helix DNA-binding domain"/>
    <property type="match status" value="1"/>
</dbReference>
<keyword evidence="5" id="KW-0804">Transcription</keyword>
<evidence type="ECO:0000313" key="8">
    <source>
        <dbReference type="EMBL" id="KKR12166.1"/>
    </source>
</evidence>
<evidence type="ECO:0000256" key="5">
    <source>
        <dbReference type="ARBA" id="ARBA00023163"/>
    </source>
</evidence>
<evidence type="ECO:0000256" key="1">
    <source>
        <dbReference type="ARBA" id="ARBA00010641"/>
    </source>
</evidence>
<dbReference type="InterPro" id="IPR007627">
    <property type="entry name" value="RNA_pol_sigma70_r2"/>
</dbReference>
<dbReference type="Gene3D" id="1.10.1740.10">
    <property type="match status" value="1"/>
</dbReference>
<dbReference type="InterPro" id="IPR039425">
    <property type="entry name" value="RNA_pol_sigma-70-like"/>
</dbReference>
<dbReference type="EMBL" id="LBWR01000003">
    <property type="protein sequence ID" value="KKR12166.1"/>
    <property type="molecule type" value="Genomic_DNA"/>
</dbReference>
<dbReference type="CDD" id="cd06171">
    <property type="entry name" value="Sigma70_r4"/>
    <property type="match status" value="1"/>
</dbReference>
<dbReference type="SUPFAM" id="SSF88946">
    <property type="entry name" value="Sigma2 domain of RNA polymerase sigma factors"/>
    <property type="match status" value="1"/>
</dbReference>
<comment type="similarity">
    <text evidence="1">Belongs to the sigma-70 factor family. ECF subfamily.</text>
</comment>
<keyword evidence="3" id="KW-0731">Sigma factor</keyword>
<keyword evidence="4" id="KW-0238">DNA-binding</keyword>
<evidence type="ECO:0000256" key="3">
    <source>
        <dbReference type="ARBA" id="ARBA00023082"/>
    </source>
</evidence>
<name>A0A0G0NH99_9BACT</name>
<dbReference type="STRING" id="1619013.UT41_C0003G0093"/>
<dbReference type="GO" id="GO:0003677">
    <property type="term" value="F:DNA binding"/>
    <property type="evidence" value="ECO:0007669"/>
    <property type="project" value="UniProtKB-KW"/>
</dbReference>
<organism evidence="8 9">
    <name type="scientific">Candidatus Wolfebacteria bacterium GW2011_GWC2_39_22</name>
    <dbReference type="NCBI Taxonomy" id="1619013"/>
    <lineage>
        <taxon>Bacteria</taxon>
        <taxon>Candidatus Wolfeibacteriota</taxon>
    </lineage>
</organism>
<feature type="domain" description="RNA polymerase sigma-70 region 2" evidence="6">
    <location>
        <begin position="24"/>
        <end position="91"/>
    </location>
</feature>
<dbReference type="Proteomes" id="UP000034665">
    <property type="component" value="Unassembled WGS sequence"/>
</dbReference>
<dbReference type="InterPro" id="IPR014284">
    <property type="entry name" value="RNA_pol_sigma-70_dom"/>
</dbReference>
<dbReference type="Pfam" id="PF04545">
    <property type="entry name" value="Sigma70_r4"/>
    <property type="match status" value="1"/>
</dbReference>
<comment type="caution">
    <text evidence="8">The sequence shown here is derived from an EMBL/GenBank/DDBJ whole genome shotgun (WGS) entry which is preliminary data.</text>
</comment>
<dbReference type="InterPro" id="IPR007630">
    <property type="entry name" value="RNA_pol_sigma70_r4"/>
</dbReference>
<dbReference type="GO" id="GO:0016987">
    <property type="term" value="F:sigma factor activity"/>
    <property type="evidence" value="ECO:0007669"/>
    <property type="project" value="UniProtKB-KW"/>
</dbReference>
<dbReference type="PANTHER" id="PTHR43133:SF8">
    <property type="entry name" value="RNA POLYMERASE SIGMA FACTOR HI_1459-RELATED"/>
    <property type="match status" value="1"/>
</dbReference>
<dbReference type="InterPro" id="IPR013324">
    <property type="entry name" value="RNA_pol_sigma_r3/r4-like"/>
</dbReference>
<reference evidence="8 9" key="1">
    <citation type="journal article" date="2015" name="Nature">
        <title>rRNA introns, odd ribosomes, and small enigmatic genomes across a large radiation of phyla.</title>
        <authorList>
            <person name="Brown C.T."/>
            <person name="Hug L.A."/>
            <person name="Thomas B.C."/>
            <person name="Sharon I."/>
            <person name="Castelle C.J."/>
            <person name="Singh A."/>
            <person name="Wilkins M.J."/>
            <person name="Williams K.H."/>
            <person name="Banfield J.F."/>
        </authorList>
    </citation>
    <scope>NUCLEOTIDE SEQUENCE [LARGE SCALE GENOMIC DNA]</scope>
</reference>
<proteinExistence type="inferred from homology"/>
<sequence>MLDDEEKSIIERAIRGDALAFGLLYDKYHEQIYRFVYLKVSHREEAEDITHHVFLNAWQNMGTYRDKGFPFSSLLYQIARNKVIDHYRTKKTTLDIEDLNEAEIPRHESTVEDSLHFQFQVTTVKTAIKQLKQEYQDIIIMRYVEELTPSEIARILKKPETTIRVLQHRAIKQLKALLNELP</sequence>